<keyword evidence="2" id="KW-1185">Reference proteome</keyword>
<comment type="caution">
    <text evidence="1">The sequence shown here is derived from an EMBL/GenBank/DDBJ whole genome shotgun (WGS) entry which is preliminary data.</text>
</comment>
<dbReference type="PANTHER" id="PTHR35106">
    <property type="entry name" value="BNAA07G25190D PROTEIN"/>
    <property type="match status" value="1"/>
</dbReference>
<dbReference type="EMBL" id="CM026422">
    <property type="protein sequence ID" value="KAG0588844.1"/>
    <property type="molecule type" value="Genomic_DNA"/>
</dbReference>
<accession>A0A8T0IYR4</accession>
<sequence>MGGGIGGCVRETYGPSSWRRCVKVGAVRAHNEQSLEGKEGILKVCVRCGMAYRDKDNSPVACKYHGHMTGDQGLHALAPPHQGIDGEWSDASGVIVYKWNDEDERPSTGSKNWKRRWTCCGLYDEDAVPCHLGRHVSYDDGALIVSVYLGQICTRVTSS</sequence>
<dbReference type="AlphaFoldDB" id="A0A8T0IYR4"/>
<name>A0A8T0IYR4_CERPU</name>
<dbReference type="PANTHER" id="PTHR35106:SF4">
    <property type="entry name" value="OS09G0485800 PROTEIN"/>
    <property type="match status" value="1"/>
</dbReference>
<evidence type="ECO:0000313" key="2">
    <source>
        <dbReference type="Proteomes" id="UP000822688"/>
    </source>
</evidence>
<organism evidence="1 2">
    <name type="scientific">Ceratodon purpureus</name>
    <name type="common">Fire moss</name>
    <name type="synonym">Dicranum purpureum</name>
    <dbReference type="NCBI Taxonomy" id="3225"/>
    <lineage>
        <taxon>Eukaryota</taxon>
        <taxon>Viridiplantae</taxon>
        <taxon>Streptophyta</taxon>
        <taxon>Embryophyta</taxon>
        <taxon>Bryophyta</taxon>
        <taxon>Bryophytina</taxon>
        <taxon>Bryopsida</taxon>
        <taxon>Dicranidae</taxon>
        <taxon>Pseudoditrichales</taxon>
        <taxon>Ditrichaceae</taxon>
        <taxon>Ceratodon</taxon>
    </lineage>
</organism>
<dbReference type="Proteomes" id="UP000822688">
    <property type="component" value="Chromosome 2"/>
</dbReference>
<protein>
    <submittedName>
        <fullName evidence="1">Uncharacterized protein</fullName>
    </submittedName>
</protein>
<proteinExistence type="predicted"/>
<reference evidence="1" key="1">
    <citation type="submission" date="2020-06" db="EMBL/GenBank/DDBJ databases">
        <title>WGS assembly of Ceratodon purpureus strain R40.</title>
        <authorList>
            <person name="Carey S.B."/>
            <person name="Jenkins J."/>
            <person name="Shu S."/>
            <person name="Lovell J.T."/>
            <person name="Sreedasyam A."/>
            <person name="Maumus F."/>
            <person name="Tiley G.P."/>
            <person name="Fernandez-Pozo N."/>
            <person name="Barry K."/>
            <person name="Chen C."/>
            <person name="Wang M."/>
            <person name="Lipzen A."/>
            <person name="Daum C."/>
            <person name="Saski C.A."/>
            <person name="Payton A.C."/>
            <person name="Mcbreen J.C."/>
            <person name="Conrad R.E."/>
            <person name="Kollar L.M."/>
            <person name="Olsson S."/>
            <person name="Huttunen S."/>
            <person name="Landis J.B."/>
            <person name="Wickett N.J."/>
            <person name="Johnson M.G."/>
            <person name="Rensing S.A."/>
            <person name="Grimwood J."/>
            <person name="Schmutz J."/>
            <person name="Mcdaniel S.F."/>
        </authorList>
    </citation>
    <scope>NUCLEOTIDE SEQUENCE</scope>
    <source>
        <strain evidence="1">R40</strain>
    </source>
</reference>
<evidence type="ECO:0000313" key="1">
    <source>
        <dbReference type="EMBL" id="KAG0588844.1"/>
    </source>
</evidence>
<gene>
    <name evidence="1" type="ORF">KC19_2G273700</name>
</gene>